<proteinExistence type="predicted"/>
<evidence type="ECO:0000313" key="3">
    <source>
        <dbReference type="Proteomes" id="UP001141458"/>
    </source>
</evidence>
<feature type="transmembrane region" description="Helical" evidence="1">
    <location>
        <begin position="229"/>
        <end position="249"/>
    </location>
</feature>
<dbReference type="Proteomes" id="UP001141458">
    <property type="component" value="Unassembled WGS sequence"/>
</dbReference>
<keyword evidence="1" id="KW-0472">Membrane</keyword>
<reference evidence="2" key="1">
    <citation type="submission" date="2022-07" db="EMBL/GenBank/DDBJ databases">
        <title>Parvimonas micra travels from the subgingival sulcus of the human oral cavity to the colorectal adenocarcinoma.</title>
        <authorList>
            <person name="Conde-Perez K."/>
            <person name="Buetas E."/>
            <person name="Aja-Macaya P."/>
            <person name="Martin-De Arribas E."/>
            <person name="Iglesias-Corras I."/>
            <person name="Trigo-Tasende N."/>
            <person name="Nasser-Ali M."/>
            <person name="Estevez L.S."/>
            <person name="Rumbo-Feal S."/>
            <person name="Otero-Alen B."/>
            <person name="Noguera J.F."/>
            <person name="Concha A."/>
            <person name="Pardinas-Lopez S."/>
            <person name="Carda-Dieguez M."/>
            <person name="Gomez-Randulfe I."/>
            <person name="Martinez-Lago N."/>
            <person name="Ladra S."/>
            <person name="Aparicio L.A."/>
            <person name="Bou G."/>
            <person name="Mira A."/>
            <person name="Vallejo J.A."/>
            <person name="Poza M."/>
        </authorList>
    </citation>
    <scope>NUCLEOTIDE SEQUENCE</scope>
    <source>
        <strain evidence="2">PM79KC-AC-4</strain>
    </source>
</reference>
<name>A0A9X3HAD3_9FIRM</name>
<dbReference type="AlphaFoldDB" id="A0A9X3HAD3"/>
<feature type="transmembrane region" description="Helical" evidence="1">
    <location>
        <begin position="7"/>
        <end position="28"/>
    </location>
</feature>
<feature type="transmembrane region" description="Helical" evidence="1">
    <location>
        <begin position="308"/>
        <end position="329"/>
    </location>
</feature>
<protein>
    <submittedName>
        <fullName evidence="2">Uncharacterized protein</fullName>
    </submittedName>
</protein>
<gene>
    <name evidence="2" type="ORF">NND69_04760</name>
</gene>
<evidence type="ECO:0000313" key="2">
    <source>
        <dbReference type="EMBL" id="MCZ7407678.1"/>
    </source>
</evidence>
<feature type="transmembrane region" description="Helical" evidence="1">
    <location>
        <begin position="278"/>
        <end position="296"/>
    </location>
</feature>
<dbReference type="EMBL" id="JANDZV010000003">
    <property type="protein sequence ID" value="MCZ7407678.1"/>
    <property type="molecule type" value="Genomic_DNA"/>
</dbReference>
<evidence type="ECO:0000256" key="1">
    <source>
        <dbReference type="SAM" id="Phobius"/>
    </source>
</evidence>
<organism evidence="2 3">
    <name type="scientific">Parvimonas micra</name>
    <dbReference type="NCBI Taxonomy" id="33033"/>
    <lineage>
        <taxon>Bacteria</taxon>
        <taxon>Bacillati</taxon>
        <taxon>Bacillota</taxon>
        <taxon>Tissierellia</taxon>
        <taxon>Tissierellales</taxon>
        <taxon>Peptoniphilaceae</taxon>
        <taxon>Parvimonas</taxon>
    </lineage>
</organism>
<dbReference type="RefSeq" id="WP_269720860.1">
    <property type="nucleotide sequence ID" value="NZ_CP101408.1"/>
</dbReference>
<comment type="caution">
    <text evidence="2">The sequence shown here is derived from an EMBL/GenBank/DDBJ whole genome shotgun (WGS) entry which is preliminary data.</text>
</comment>
<accession>A0A9X3HAD3</accession>
<keyword evidence="1" id="KW-0812">Transmembrane</keyword>
<keyword evidence="1" id="KW-1133">Transmembrane helix</keyword>
<sequence length="339" mass="39880">MKISQNKFIISLLVILNCIIILGLNYVVGRDLVYPDYDMSENFVKLKSNRNNSNKKNDFDFLLEYDDIKVIAETNRNGLIGLYNPTMDYYYKSTKFNALGRLRYFSMDDYREKKKVAININEISPNFRHTKETSFFDIPEVKGMEYINTFDPNSTIYKDGLRVIVNLFALSSTSFDTIYIDSDNVKHLEEIKDKIKTLGYDEVEFNRFNNRKPLITNILNSLSDRYAKFILQGVVATYLLFCYVFVVYLSKYNKYFRVCLECGATFKEVLKNFLKQNLLFNIIAGLISSIFMYIFLNHVCKYLSFTELLGIPIFITITSMFFTWVKFSFTLKKTKVFMR</sequence>